<evidence type="ECO:0000256" key="2">
    <source>
        <dbReference type="ARBA" id="ARBA00022840"/>
    </source>
</evidence>
<keyword evidence="1" id="KW-0547">Nucleotide-binding</keyword>
<keyword evidence="6" id="KW-1185">Reference proteome</keyword>
<name>A0A518BC94_9BACT</name>
<dbReference type="Gene3D" id="3.40.50.300">
    <property type="entry name" value="P-loop containing nucleotide triphosphate hydrolases"/>
    <property type="match status" value="1"/>
</dbReference>
<dbReference type="PANTHER" id="PTHR43384:SF6">
    <property type="entry name" value="SEPTUM SITE-DETERMINING PROTEIN MIND HOMOLOG, CHLOROPLASTIC"/>
    <property type="match status" value="1"/>
</dbReference>
<evidence type="ECO:0000256" key="3">
    <source>
        <dbReference type="PROSITE-ProRule" id="PRU00169"/>
    </source>
</evidence>
<dbReference type="SUPFAM" id="SSF52540">
    <property type="entry name" value="P-loop containing nucleoside triphosphate hydrolases"/>
    <property type="match status" value="1"/>
</dbReference>
<dbReference type="GO" id="GO:0000160">
    <property type="term" value="P:phosphorelay signal transduction system"/>
    <property type="evidence" value="ECO:0007669"/>
    <property type="project" value="InterPro"/>
</dbReference>
<evidence type="ECO:0000259" key="4">
    <source>
        <dbReference type="PROSITE" id="PS50110"/>
    </source>
</evidence>
<dbReference type="Gene3D" id="3.40.50.2300">
    <property type="match status" value="1"/>
</dbReference>
<dbReference type="InterPro" id="IPR025669">
    <property type="entry name" value="AAA_dom"/>
</dbReference>
<gene>
    <name evidence="5" type="primary">minD_2</name>
    <name evidence="5" type="ORF">Pan216_55010</name>
</gene>
<dbReference type="OrthoDB" id="9768734at2"/>
<reference evidence="5 6" key="1">
    <citation type="submission" date="2019-02" db="EMBL/GenBank/DDBJ databases">
        <title>Deep-cultivation of Planctomycetes and their phenomic and genomic characterization uncovers novel biology.</title>
        <authorList>
            <person name="Wiegand S."/>
            <person name="Jogler M."/>
            <person name="Boedeker C."/>
            <person name="Pinto D."/>
            <person name="Vollmers J."/>
            <person name="Rivas-Marin E."/>
            <person name="Kohn T."/>
            <person name="Peeters S.H."/>
            <person name="Heuer A."/>
            <person name="Rast P."/>
            <person name="Oberbeckmann S."/>
            <person name="Bunk B."/>
            <person name="Jeske O."/>
            <person name="Meyerdierks A."/>
            <person name="Storesund J.E."/>
            <person name="Kallscheuer N."/>
            <person name="Luecker S."/>
            <person name="Lage O.M."/>
            <person name="Pohl T."/>
            <person name="Merkel B.J."/>
            <person name="Hornburger P."/>
            <person name="Mueller R.-W."/>
            <person name="Bruemmer F."/>
            <person name="Labrenz M."/>
            <person name="Spormann A.M."/>
            <person name="Op den Camp H."/>
            <person name="Overmann J."/>
            <person name="Amann R."/>
            <person name="Jetten M.S.M."/>
            <person name="Mascher T."/>
            <person name="Medema M.H."/>
            <person name="Devos D.P."/>
            <person name="Kaster A.-K."/>
            <person name="Ovreas L."/>
            <person name="Rohde M."/>
            <person name="Galperin M.Y."/>
            <person name="Jogler C."/>
        </authorList>
    </citation>
    <scope>NUCLEOTIDE SEQUENCE [LARGE SCALE GENOMIC DNA]</scope>
    <source>
        <strain evidence="5 6">Pan216</strain>
    </source>
</reference>
<dbReference type="EMBL" id="CP036279">
    <property type="protein sequence ID" value="QDU64610.1"/>
    <property type="molecule type" value="Genomic_DNA"/>
</dbReference>
<dbReference type="KEGG" id="knv:Pan216_55010"/>
<evidence type="ECO:0000256" key="1">
    <source>
        <dbReference type="ARBA" id="ARBA00022741"/>
    </source>
</evidence>
<dbReference type="PANTHER" id="PTHR43384">
    <property type="entry name" value="SEPTUM SITE-DETERMINING PROTEIN MIND HOMOLOG, CHLOROPLASTIC-RELATED"/>
    <property type="match status" value="1"/>
</dbReference>
<evidence type="ECO:0000313" key="5">
    <source>
        <dbReference type="EMBL" id="QDU64610.1"/>
    </source>
</evidence>
<protein>
    <submittedName>
        <fullName evidence="5">Septum site-determining protein MinD</fullName>
    </submittedName>
</protein>
<evidence type="ECO:0000313" key="6">
    <source>
        <dbReference type="Proteomes" id="UP000317093"/>
    </source>
</evidence>
<dbReference type="Pfam" id="PF13614">
    <property type="entry name" value="AAA_31"/>
    <property type="match status" value="1"/>
</dbReference>
<proteinExistence type="predicted"/>
<dbReference type="PROSITE" id="PS50110">
    <property type="entry name" value="RESPONSE_REGULATORY"/>
    <property type="match status" value="1"/>
</dbReference>
<accession>A0A518BC94</accession>
<dbReference type="InterPro" id="IPR011006">
    <property type="entry name" value="CheY-like_superfamily"/>
</dbReference>
<dbReference type="RefSeq" id="WP_145262928.1">
    <property type="nucleotide sequence ID" value="NZ_CP036279.1"/>
</dbReference>
<dbReference type="InterPro" id="IPR001789">
    <property type="entry name" value="Sig_transdc_resp-reg_receiver"/>
</dbReference>
<keyword evidence="2" id="KW-0067">ATP-binding</keyword>
<dbReference type="GO" id="GO:0051782">
    <property type="term" value="P:negative regulation of cell division"/>
    <property type="evidence" value="ECO:0007669"/>
    <property type="project" value="TreeGrafter"/>
</dbReference>
<dbReference type="GO" id="GO:0005829">
    <property type="term" value="C:cytosol"/>
    <property type="evidence" value="ECO:0007669"/>
    <property type="project" value="TreeGrafter"/>
</dbReference>
<dbReference type="GO" id="GO:0009898">
    <property type="term" value="C:cytoplasmic side of plasma membrane"/>
    <property type="evidence" value="ECO:0007669"/>
    <property type="project" value="TreeGrafter"/>
</dbReference>
<dbReference type="SUPFAM" id="SSF52172">
    <property type="entry name" value="CheY-like"/>
    <property type="match status" value="1"/>
</dbReference>
<dbReference type="Proteomes" id="UP000317093">
    <property type="component" value="Chromosome"/>
</dbReference>
<dbReference type="GO" id="GO:0016887">
    <property type="term" value="F:ATP hydrolysis activity"/>
    <property type="evidence" value="ECO:0007669"/>
    <property type="project" value="TreeGrafter"/>
</dbReference>
<dbReference type="AlphaFoldDB" id="A0A518BC94"/>
<dbReference type="InterPro" id="IPR050625">
    <property type="entry name" value="ParA/MinD_ATPase"/>
</dbReference>
<organism evidence="5 6">
    <name type="scientific">Kolteria novifilia</name>
    <dbReference type="NCBI Taxonomy" id="2527975"/>
    <lineage>
        <taxon>Bacteria</taxon>
        <taxon>Pseudomonadati</taxon>
        <taxon>Planctomycetota</taxon>
        <taxon>Planctomycetia</taxon>
        <taxon>Kolteriales</taxon>
        <taxon>Kolteriaceae</taxon>
        <taxon>Kolteria</taxon>
    </lineage>
</organism>
<feature type="domain" description="Response regulatory" evidence="4">
    <location>
        <begin position="6"/>
        <end position="122"/>
    </location>
</feature>
<comment type="caution">
    <text evidence="3">Lacks conserved residue(s) required for the propagation of feature annotation.</text>
</comment>
<sequence>MAAVQRVAIVDPSDETRTVLRDTLLGVESVYLEAECAHYEFFSDVIAQNVPDVAIITIDQDPDQGLRLVQQLMLNQPELDVVVASGRTDGQFILQVMRLGAKEFVGLPLQFEEMLGALSRLRGARAGREGSDEESTRVYAVCGARGGVGATSMAVNIGCCLALQPENSVVLVDLDLAMGDADVCLDIIPDYTLADVAENIDRIDLQLLKRSLSMHPSGLYLLPHPVKIEDAGLIQQDHITRVISLLKMSFSHVILDLSKGFHAIDMAAMHLSDAVLLVTQLDVSNLRNVVRLMLLLNEIEGLGDKVQVVANRVGSDENEIGIQRAEETIGRPIAFQIPNDARTMMASRNNGVPLFEHAPKSRIHQSVVSMTASLESGEEFVAPAKPKERKGFFFFSHD</sequence>
<dbReference type="InterPro" id="IPR027417">
    <property type="entry name" value="P-loop_NTPase"/>
</dbReference>
<dbReference type="GO" id="GO:0005524">
    <property type="term" value="F:ATP binding"/>
    <property type="evidence" value="ECO:0007669"/>
    <property type="project" value="UniProtKB-KW"/>
</dbReference>